<dbReference type="Proteomes" id="UP000191160">
    <property type="component" value="Unassembled WGS sequence"/>
</dbReference>
<keyword evidence="2" id="KW-1185">Reference proteome</keyword>
<comment type="caution">
    <text evidence="1">The sequence shown here is derived from an EMBL/GenBank/DDBJ whole genome shotgun (WGS) entry which is preliminary data.</text>
</comment>
<name>A0A1T1GPW2_9GAMM</name>
<proteinExistence type="predicted"/>
<organism evidence="1 2">
    <name type="scientific">Acinetobacter amyesii</name>
    <dbReference type="NCBI Taxonomy" id="2942470"/>
    <lineage>
        <taxon>Bacteria</taxon>
        <taxon>Pseudomonadati</taxon>
        <taxon>Pseudomonadota</taxon>
        <taxon>Gammaproteobacteria</taxon>
        <taxon>Moraxellales</taxon>
        <taxon>Moraxellaceae</taxon>
        <taxon>Acinetobacter</taxon>
    </lineage>
</organism>
<accession>A0A1T1GPW2</accession>
<dbReference type="RefSeq" id="WP_078191586.1">
    <property type="nucleotide sequence ID" value="NZ_JAMCOZ010000011.1"/>
</dbReference>
<gene>
    <name evidence="1" type="ORF">B1202_15965</name>
</gene>
<dbReference type="AlphaFoldDB" id="A0A1T1GPW2"/>
<dbReference type="EMBL" id="MVKX01000013">
    <property type="protein sequence ID" value="OOV79649.1"/>
    <property type="molecule type" value="Genomic_DNA"/>
</dbReference>
<protein>
    <submittedName>
        <fullName evidence="1">Uncharacterized protein</fullName>
    </submittedName>
</protein>
<evidence type="ECO:0000313" key="1">
    <source>
        <dbReference type="EMBL" id="OOV79649.1"/>
    </source>
</evidence>
<evidence type="ECO:0000313" key="2">
    <source>
        <dbReference type="Proteomes" id="UP000191160"/>
    </source>
</evidence>
<reference evidence="1 2" key="1">
    <citation type="submission" date="2017-02" db="EMBL/GenBank/DDBJ databases">
        <title>Acinetobacter sp. ANC 4945, whole genome shotgun sequencing project.</title>
        <authorList>
            <person name="Radolfova-Krizova L."/>
            <person name="Al Atrouni A."/>
            <person name="Nemec A."/>
        </authorList>
    </citation>
    <scope>NUCLEOTIDE SEQUENCE [LARGE SCALE GENOMIC DNA]</scope>
    <source>
        <strain evidence="1 2">ANC 4945</strain>
    </source>
</reference>
<sequence>MKKKTFQVGSLALMLIVSFISYKTYVYDNEIQNIEYRIEPEQDAQVKNNESMISKSLENGITNNQNTQIESEKQKFMPVNNSDTFMMSNHPITKQEN</sequence>